<sequence length="113" mass="13147">MIRGREGGEGKGGDSSPVGQEEMRFIDEKRCRLTIIYPTKPPTPKNSSIYLGQKYANIKLDCQKLNKLNQSVGQWMLKMNLILSMEKNQHEKKMHTEKKKKEKEKEKSTTRHK</sequence>
<organism evidence="2 3">
    <name type="scientific">Trichinella patagoniensis</name>
    <dbReference type="NCBI Taxonomy" id="990121"/>
    <lineage>
        <taxon>Eukaryota</taxon>
        <taxon>Metazoa</taxon>
        <taxon>Ecdysozoa</taxon>
        <taxon>Nematoda</taxon>
        <taxon>Enoplea</taxon>
        <taxon>Dorylaimia</taxon>
        <taxon>Trichinellida</taxon>
        <taxon>Trichinellidae</taxon>
        <taxon>Trichinella</taxon>
    </lineage>
</organism>
<dbReference type="AlphaFoldDB" id="A0A0V0ZHG5"/>
<feature type="region of interest" description="Disordered" evidence="1">
    <location>
        <begin position="1"/>
        <end position="23"/>
    </location>
</feature>
<evidence type="ECO:0000256" key="1">
    <source>
        <dbReference type="SAM" id="MobiDB-lite"/>
    </source>
</evidence>
<feature type="region of interest" description="Disordered" evidence="1">
    <location>
        <begin position="87"/>
        <end position="113"/>
    </location>
</feature>
<dbReference type="EMBL" id="JYDQ01000174">
    <property type="protein sequence ID" value="KRY12070.1"/>
    <property type="molecule type" value="Genomic_DNA"/>
</dbReference>
<proteinExistence type="predicted"/>
<gene>
    <name evidence="2" type="ORF">T12_3745</name>
</gene>
<comment type="caution">
    <text evidence="2">The sequence shown here is derived from an EMBL/GenBank/DDBJ whole genome shotgun (WGS) entry which is preliminary data.</text>
</comment>
<protein>
    <submittedName>
        <fullName evidence="2">Uncharacterized protein</fullName>
    </submittedName>
</protein>
<evidence type="ECO:0000313" key="3">
    <source>
        <dbReference type="Proteomes" id="UP000054783"/>
    </source>
</evidence>
<feature type="compositionally biased region" description="Basic residues" evidence="1">
    <location>
        <begin position="90"/>
        <end position="102"/>
    </location>
</feature>
<reference evidence="2 3" key="1">
    <citation type="submission" date="2015-01" db="EMBL/GenBank/DDBJ databases">
        <title>Evolution of Trichinella species and genotypes.</title>
        <authorList>
            <person name="Korhonen P.K."/>
            <person name="Edoardo P."/>
            <person name="Giuseppe L.R."/>
            <person name="Gasser R.B."/>
        </authorList>
    </citation>
    <scope>NUCLEOTIDE SEQUENCE [LARGE SCALE GENOMIC DNA]</scope>
    <source>
        <strain evidence="2">ISS2496</strain>
    </source>
</reference>
<keyword evidence="3" id="KW-1185">Reference proteome</keyword>
<dbReference type="Proteomes" id="UP000054783">
    <property type="component" value="Unassembled WGS sequence"/>
</dbReference>
<feature type="compositionally biased region" description="Basic and acidic residues" evidence="1">
    <location>
        <begin position="103"/>
        <end position="113"/>
    </location>
</feature>
<name>A0A0V0ZHG5_9BILA</name>
<accession>A0A0V0ZHG5</accession>
<feature type="compositionally biased region" description="Basic and acidic residues" evidence="1">
    <location>
        <begin position="1"/>
        <end position="12"/>
    </location>
</feature>
<evidence type="ECO:0000313" key="2">
    <source>
        <dbReference type="EMBL" id="KRY12070.1"/>
    </source>
</evidence>